<protein>
    <submittedName>
        <fullName evidence="1">Uncharacterized protein</fullName>
    </submittedName>
</protein>
<dbReference type="EMBL" id="CP029426">
    <property type="protein sequence ID" value="AWM02727.1"/>
    <property type="molecule type" value="Genomic_DNA"/>
</dbReference>
<evidence type="ECO:0000313" key="2">
    <source>
        <dbReference type="Proteomes" id="UP000215884"/>
    </source>
</evidence>
<keyword evidence="2" id="KW-1185">Reference proteome</keyword>
<reference evidence="1 2" key="2">
    <citation type="journal article" date="2019" name="Int. J. Syst. Evol. Microbiol.">
        <title>Description and complete genome sequence of Bradyrhizobium amphicarpaeae sp. nov., harbouring photosystem and nitrogen-fixation genes.</title>
        <authorList>
            <person name="Bromfield E.S.P."/>
            <person name="Cloutier S."/>
            <person name="Nguyen H.D.T."/>
        </authorList>
    </citation>
    <scope>NUCLEOTIDE SEQUENCE [LARGE SCALE GENOMIC DNA]</scope>
    <source>
        <strain evidence="1 2">39S1MB</strain>
    </source>
</reference>
<gene>
    <name evidence="1" type="ORF">CIT40_23665</name>
</gene>
<accession>A0A2U8PY62</accession>
<dbReference type="KEGG" id="brq:CIT40_23665"/>
<dbReference type="Proteomes" id="UP000215884">
    <property type="component" value="Chromosome"/>
</dbReference>
<sequence>MESGLAVQWVRDEPPMERSTHFKLIVGGIEVPFTASYDYGEDKIKKANPNIGAIELDRLSTALWEKNYRAVNIEANFDKQVFVEVWRDLVSQGHSSYRISTYYTEIRTPHAGEKNEWECQG</sequence>
<dbReference type="AlphaFoldDB" id="A0A2U8PY62"/>
<proteinExistence type="predicted"/>
<evidence type="ECO:0000313" key="1">
    <source>
        <dbReference type="EMBL" id="AWM02727.1"/>
    </source>
</evidence>
<organism evidence="1 2">
    <name type="scientific">Bradyrhizobium amphicarpaeae</name>
    <dbReference type="NCBI Taxonomy" id="1404768"/>
    <lineage>
        <taxon>Bacteria</taxon>
        <taxon>Pseudomonadati</taxon>
        <taxon>Pseudomonadota</taxon>
        <taxon>Alphaproteobacteria</taxon>
        <taxon>Hyphomicrobiales</taxon>
        <taxon>Nitrobacteraceae</taxon>
        <taxon>Bradyrhizobium</taxon>
    </lineage>
</organism>
<name>A0A2U8PY62_9BRAD</name>
<reference evidence="1 2" key="1">
    <citation type="journal article" date="2017" name="Syst. Appl. Microbiol.">
        <title>Soybeans inoculated with root zone soils of Canadian native legumes harbour diverse and novel Bradyrhizobium spp. that possess agricultural potential.</title>
        <authorList>
            <person name="Bromfield E.S.P."/>
            <person name="Cloutier S."/>
            <person name="Tambong J.T."/>
            <person name="Tran Thi T.V."/>
        </authorList>
    </citation>
    <scope>NUCLEOTIDE SEQUENCE [LARGE SCALE GENOMIC DNA]</scope>
    <source>
        <strain evidence="1 2">39S1MB</strain>
    </source>
</reference>